<name>A0A1I7WH10_HETBA</name>
<dbReference type="AlphaFoldDB" id="A0A1I7WH10"/>
<sequence length="112" mass="12855">MCTVFRSLIGKDFCHYILVICICTNINFRSNIVCDTVERVLADPATAALIEHVNPGFKAPAKPFKRMQYKEAIEWLQEHDVRNEQGEKFVYGEDITEGPERKMTDTIGVLIY</sequence>
<evidence type="ECO:0000313" key="1">
    <source>
        <dbReference type="Proteomes" id="UP000095283"/>
    </source>
</evidence>
<protein>
    <submittedName>
        <fullName evidence="2">tRNA-synt_2 domain-containing protein</fullName>
    </submittedName>
</protein>
<accession>A0A1I7WH10</accession>
<dbReference type="Gene3D" id="3.30.930.10">
    <property type="entry name" value="Bira Bifunctional Protein, Domain 2"/>
    <property type="match status" value="1"/>
</dbReference>
<keyword evidence="1" id="KW-1185">Reference proteome</keyword>
<evidence type="ECO:0000313" key="2">
    <source>
        <dbReference type="WBParaSite" id="Hba_04255"/>
    </source>
</evidence>
<proteinExistence type="predicted"/>
<dbReference type="SUPFAM" id="SSF55681">
    <property type="entry name" value="Class II aaRS and biotin synthetases"/>
    <property type="match status" value="1"/>
</dbReference>
<dbReference type="InterPro" id="IPR045864">
    <property type="entry name" value="aa-tRNA-synth_II/BPL/LPL"/>
</dbReference>
<reference evidence="2" key="1">
    <citation type="submission" date="2016-11" db="UniProtKB">
        <authorList>
            <consortium name="WormBaseParasite"/>
        </authorList>
    </citation>
    <scope>IDENTIFICATION</scope>
</reference>
<dbReference type="WBParaSite" id="Hba_04255">
    <property type="protein sequence ID" value="Hba_04255"/>
    <property type="gene ID" value="Hba_04255"/>
</dbReference>
<dbReference type="Proteomes" id="UP000095283">
    <property type="component" value="Unplaced"/>
</dbReference>
<organism evidence="1 2">
    <name type="scientific">Heterorhabditis bacteriophora</name>
    <name type="common">Entomopathogenic nematode worm</name>
    <dbReference type="NCBI Taxonomy" id="37862"/>
    <lineage>
        <taxon>Eukaryota</taxon>
        <taxon>Metazoa</taxon>
        <taxon>Ecdysozoa</taxon>
        <taxon>Nematoda</taxon>
        <taxon>Chromadorea</taxon>
        <taxon>Rhabditida</taxon>
        <taxon>Rhabditina</taxon>
        <taxon>Rhabditomorpha</taxon>
        <taxon>Strongyloidea</taxon>
        <taxon>Heterorhabditidae</taxon>
        <taxon>Heterorhabditis</taxon>
    </lineage>
</organism>